<evidence type="ECO:0000313" key="1">
    <source>
        <dbReference type="EMBL" id="SMG43881.1"/>
    </source>
</evidence>
<dbReference type="AlphaFoldDB" id="A0A1X7KRP5"/>
<keyword evidence="2" id="KW-1185">Reference proteome</keyword>
<dbReference type="Proteomes" id="UP000192980">
    <property type="component" value="Unassembled WGS sequence"/>
</dbReference>
<organism evidence="1 2">
    <name type="scientific">Sphingobacterium psychroaquaticum</name>
    <dbReference type="NCBI Taxonomy" id="561061"/>
    <lineage>
        <taxon>Bacteria</taxon>
        <taxon>Pseudomonadati</taxon>
        <taxon>Bacteroidota</taxon>
        <taxon>Sphingobacteriia</taxon>
        <taxon>Sphingobacteriales</taxon>
        <taxon>Sphingobacteriaceae</taxon>
        <taxon>Sphingobacterium</taxon>
    </lineage>
</organism>
<gene>
    <name evidence="1" type="ORF">SAMN05660862_3135</name>
</gene>
<name>A0A1X7KRP5_9SPHI</name>
<reference evidence="1 2" key="1">
    <citation type="submission" date="2017-04" db="EMBL/GenBank/DDBJ databases">
        <authorList>
            <person name="Afonso C.L."/>
            <person name="Miller P.J."/>
            <person name="Scott M.A."/>
            <person name="Spackman E."/>
            <person name="Goraichik I."/>
            <person name="Dimitrov K.M."/>
            <person name="Suarez D.L."/>
            <person name="Swayne D.E."/>
        </authorList>
    </citation>
    <scope>NUCLEOTIDE SEQUENCE [LARGE SCALE GENOMIC DNA]</scope>
    <source>
        <strain evidence="1 2">DSM 22418</strain>
    </source>
</reference>
<dbReference type="EMBL" id="FXAU01000006">
    <property type="protein sequence ID" value="SMG43881.1"/>
    <property type="molecule type" value="Genomic_DNA"/>
</dbReference>
<proteinExistence type="predicted"/>
<sequence length="56" mass="6607">MQAEAPALLHFLFITDKTTSAKKALSNELKQCDIKKLKFYQSKIKQLYYNKIHTFK</sequence>
<protein>
    <submittedName>
        <fullName evidence="1">Uncharacterized protein</fullName>
    </submittedName>
</protein>
<evidence type="ECO:0000313" key="2">
    <source>
        <dbReference type="Proteomes" id="UP000192980"/>
    </source>
</evidence>
<accession>A0A1X7KRP5</accession>